<protein>
    <submittedName>
        <fullName evidence="2">Uncharacterized protein</fullName>
    </submittedName>
</protein>
<name>A0AAD8HRY9_9APIA</name>
<keyword evidence="3" id="KW-1185">Reference proteome</keyword>
<comment type="caution">
    <text evidence="2">The sequence shown here is derived from an EMBL/GenBank/DDBJ whole genome shotgun (WGS) entry which is preliminary data.</text>
</comment>
<organism evidence="2 3">
    <name type="scientific">Heracleum sosnowskyi</name>
    <dbReference type="NCBI Taxonomy" id="360622"/>
    <lineage>
        <taxon>Eukaryota</taxon>
        <taxon>Viridiplantae</taxon>
        <taxon>Streptophyta</taxon>
        <taxon>Embryophyta</taxon>
        <taxon>Tracheophyta</taxon>
        <taxon>Spermatophyta</taxon>
        <taxon>Magnoliopsida</taxon>
        <taxon>eudicotyledons</taxon>
        <taxon>Gunneridae</taxon>
        <taxon>Pentapetalae</taxon>
        <taxon>asterids</taxon>
        <taxon>campanulids</taxon>
        <taxon>Apiales</taxon>
        <taxon>Apiaceae</taxon>
        <taxon>Apioideae</taxon>
        <taxon>apioid superclade</taxon>
        <taxon>Tordylieae</taxon>
        <taxon>Tordyliinae</taxon>
        <taxon>Heracleum</taxon>
    </lineage>
</organism>
<feature type="transmembrane region" description="Helical" evidence="1">
    <location>
        <begin position="144"/>
        <end position="168"/>
    </location>
</feature>
<proteinExistence type="predicted"/>
<reference evidence="2" key="1">
    <citation type="submission" date="2023-02" db="EMBL/GenBank/DDBJ databases">
        <title>Genome of toxic invasive species Heracleum sosnowskyi carries increased number of genes despite the absence of recent whole-genome duplications.</title>
        <authorList>
            <person name="Schelkunov M."/>
            <person name="Shtratnikova V."/>
            <person name="Makarenko M."/>
            <person name="Klepikova A."/>
            <person name="Omelchenko D."/>
            <person name="Novikova G."/>
            <person name="Obukhova E."/>
            <person name="Bogdanov V."/>
            <person name="Penin A."/>
            <person name="Logacheva M."/>
        </authorList>
    </citation>
    <scope>NUCLEOTIDE SEQUENCE</scope>
    <source>
        <strain evidence="2">Hsosn_3</strain>
        <tissue evidence="2">Leaf</tissue>
    </source>
</reference>
<dbReference type="EMBL" id="JAUIZM010000007">
    <property type="protein sequence ID" value="KAK1372307.1"/>
    <property type="molecule type" value="Genomic_DNA"/>
</dbReference>
<dbReference type="Proteomes" id="UP001237642">
    <property type="component" value="Unassembled WGS sequence"/>
</dbReference>
<reference evidence="2" key="2">
    <citation type="submission" date="2023-05" db="EMBL/GenBank/DDBJ databases">
        <authorList>
            <person name="Schelkunov M.I."/>
        </authorList>
    </citation>
    <scope>NUCLEOTIDE SEQUENCE</scope>
    <source>
        <strain evidence="2">Hsosn_3</strain>
        <tissue evidence="2">Leaf</tissue>
    </source>
</reference>
<keyword evidence="1" id="KW-0812">Transmembrane</keyword>
<evidence type="ECO:0000313" key="3">
    <source>
        <dbReference type="Proteomes" id="UP001237642"/>
    </source>
</evidence>
<evidence type="ECO:0000313" key="2">
    <source>
        <dbReference type="EMBL" id="KAK1372307.1"/>
    </source>
</evidence>
<dbReference type="AlphaFoldDB" id="A0AAD8HRY9"/>
<gene>
    <name evidence="2" type="ORF">POM88_028500</name>
</gene>
<accession>A0AAD8HRY9</accession>
<keyword evidence="1" id="KW-0472">Membrane</keyword>
<keyword evidence="1" id="KW-1133">Transmembrane helix</keyword>
<sequence>MPRLLLLCLKAVEPVVDVGVKRGIAFADLPLDPLRDMEGDGAGPIGSGGDSIEPGLMTEGVVMLVECNMAGAWLEDKTAKVNEKISRSRRSAEPGVDSTGGIPIMDGVGAIGPIVGAIGAGGELIESGLMPGAIISGGLAIGDVIAIGGGVIIIGGGVIIIGGGVIIIGGDIIIGGMVVEGDIAGAWPEDRTANVREKVSTSMACEKAMTLSDSQRVKIR</sequence>
<evidence type="ECO:0000256" key="1">
    <source>
        <dbReference type="SAM" id="Phobius"/>
    </source>
</evidence>